<dbReference type="EMBL" id="KK583190">
    <property type="protein sequence ID" value="KDO34486.1"/>
    <property type="molecule type" value="Genomic_DNA"/>
</dbReference>
<dbReference type="OrthoDB" id="60655at2759"/>
<accession>A0A067D721</accession>
<dbReference type="KEGG" id="spar:SPRG_00550"/>
<dbReference type="FunFam" id="3.30.200.20:FF:000180">
    <property type="entry name" value="serine/threonine-protein kinase STY46-like"/>
    <property type="match status" value="1"/>
</dbReference>
<dbReference type="GO" id="GO:0005886">
    <property type="term" value="C:plasma membrane"/>
    <property type="evidence" value="ECO:0007669"/>
    <property type="project" value="TreeGrafter"/>
</dbReference>
<protein>
    <submittedName>
        <fullName evidence="11">TKL protein kinase</fullName>
    </submittedName>
</protein>
<dbReference type="InterPro" id="IPR001245">
    <property type="entry name" value="Ser-Thr/Tyr_kinase_cat_dom"/>
</dbReference>
<dbReference type="Proteomes" id="UP000030745">
    <property type="component" value="Unassembled WGS sequence"/>
</dbReference>
<dbReference type="GO" id="GO:0007169">
    <property type="term" value="P:cell surface receptor protein tyrosine kinase signaling pathway"/>
    <property type="evidence" value="ECO:0007669"/>
    <property type="project" value="TreeGrafter"/>
</dbReference>
<dbReference type="PANTHER" id="PTHR24416">
    <property type="entry name" value="TYROSINE-PROTEIN KINASE RECEPTOR"/>
    <property type="match status" value="1"/>
</dbReference>
<feature type="transmembrane region" description="Helical" evidence="9">
    <location>
        <begin position="62"/>
        <end position="82"/>
    </location>
</feature>
<evidence type="ECO:0000256" key="8">
    <source>
        <dbReference type="SAM" id="MobiDB-lite"/>
    </source>
</evidence>
<evidence type="ECO:0000256" key="2">
    <source>
        <dbReference type="ARBA" id="ARBA00022679"/>
    </source>
</evidence>
<keyword evidence="9" id="KW-0812">Transmembrane</keyword>
<dbReference type="GeneID" id="24123188"/>
<evidence type="ECO:0000256" key="7">
    <source>
        <dbReference type="PROSITE-ProRule" id="PRU10141"/>
    </source>
</evidence>
<feature type="binding site" evidence="7">
    <location>
        <position position="602"/>
    </location>
    <ligand>
        <name>ATP</name>
        <dbReference type="ChEBI" id="CHEBI:30616"/>
    </ligand>
</feature>
<evidence type="ECO:0000313" key="12">
    <source>
        <dbReference type="Proteomes" id="UP000030745"/>
    </source>
</evidence>
<keyword evidence="12" id="KW-1185">Reference proteome</keyword>
<evidence type="ECO:0000256" key="6">
    <source>
        <dbReference type="ARBA" id="ARBA00051243"/>
    </source>
</evidence>
<dbReference type="GO" id="GO:0004714">
    <property type="term" value="F:transmembrane receptor protein tyrosine kinase activity"/>
    <property type="evidence" value="ECO:0007669"/>
    <property type="project" value="UniProtKB-EC"/>
</dbReference>
<comment type="catalytic activity">
    <reaction evidence="6">
        <text>L-tyrosyl-[protein] + ATP = O-phospho-L-tyrosyl-[protein] + ADP + H(+)</text>
        <dbReference type="Rhea" id="RHEA:10596"/>
        <dbReference type="Rhea" id="RHEA-COMP:10136"/>
        <dbReference type="Rhea" id="RHEA-COMP:20101"/>
        <dbReference type="ChEBI" id="CHEBI:15378"/>
        <dbReference type="ChEBI" id="CHEBI:30616"/>
        <dbReference type="ChEBI" id="CHEBI:46858"/>
        <dbReference type="ChEBI" id="CHEBI:61978"/>
        <dbReference type="ChEBI" id="CHEBI:456216"/>
        <dbReference type="EC" id="2.7.10.1"/>
    </reaction>
</comment>
<dbReference type="Pfam" id="PF07714">
    <property type="entry name" value="PK_Tyr_Ser-Thr"/>
    <property type="match status" value="1"/>
</dbReference>
<feature type="region of interest" description="Disordered" evidence="8">
    <location>
        <begin position="213"/>
        <end position="232"/>
    </location>
</feature>
<dbReference type="Gene3D" id="1.10.510.10">
    <property type="entry name" value="Transferase(Phosphotransferase) domain 1"/>
    <property type="match status" value="1"/>
</dbReference>
<proteinExistence type="predicted"/>
<evidence type="ECO:0000256" key="1">
    <source>
        <dbReference type="ARBA" id="ARBA00004167"/>
    </source>
</evidence>
<organism evidence="11 12">
    <name type="scientific">Saprolegnia parasitica (strain CBS 223.65)</name>
    <dbReference type="NCBI Taxonomy" id="695850"/>
    <lineage>
        <taxon>Eukaryota</taxon>
        <taxon>Sar</taxon>
        <taxon>Stramenopiles</taxon>
        <taxon>Oomycota</taxon>
        <taxon>Saprolegniomycetes</taxon>
        <taxon>Saprolegniales</taxon>
        <taxon>Saprolegniaceae</taxon>
        <taxon>Saprolegnia</taxon>
    </lineage>
</organism>
<evidence type="ECO:0000256" key="3">
    <source>
        <dbReference type="ARBA" id="ARBA00022741"/>
    </source>
</evidence>
<feature type="transmembrane region" description="Helical" evidence="9">
    <location>
        <begin position="159"/>
        <end position="183"/>
    </location>
</feature>
<dbReference type="PRINTS" id="PR00109">
    <property type="entry name" value="TYRKINASE"/>
</dbReference>
<dbReference type="PROSITE" id="PS50011">
    <property type="entry name" value="PROTEIN_KINASE_DOM"/>
    <property type="match status" value="1"/>
</dbReference>
<dbReference type="AlphaFoldDB" id="A0A067D721"/>
<dbReference type="InterPro" id="IPR011009">
    <property type="entry name" value="Kinase-like_dom_sf"/>
</dbReference>
<name>A0A067D721_SAPPC</name>
<sequence length="838" mass="92931">MPQWLGGPTPRTTLRLVLFVLASAVYWLFLVAAAIVLGLRVAYNHVTHLTLRCHDHALSARALAQAALATLYSLDTAVLGIYDPSVLNGLVCPSSPDDIVEMTPFAAYIVLWKGAVGLLCFQLPLLLWFIAIKCAKRFFDRDYYAYEFYPECSLETRPFVLLHACAYVGFGLVLGHMLSSLLLQSALHWNRVIYPTPSYTPFDEKATLLSSTMSSSVDSKRPPPYEMPARTRSENDASRLDGYLELWQAVLESIRVSEGGHAALLACLEDTTRLACSTLRATPEQWATFRMLVQRQVRLQPTPTPVAREEVLDDDDSVVDTSPVALEKPAPVLFTRATHTETDRDYDVFYTDAKSSIITSIYRDMPDPTAWVSPTAYSATRELTYDEPERRDRAAASRALVSRGVHQALVPTSRTDRVHFTAYAPPCVSPASSFSHAIWAFLVHQRDEVREAAMADGVAKQLSRDLLLHVRRGALVTISLRLPDGFRHAGEASQLLAWRGDVTHVAFEVECCDFCAEGQVLLEATIVVGTSVLVLRSYLFVSALRRLDTATQVQELVSELEVVPETFHEIAYGDLTLKEAVGHGHFGDAHRATYLGQDVVVKTLRPSEFGDNADQIVAAFRHEAAVLSLFGHHPNIVPFVGACTDLSQPLSLVTEYLPFGSLEDQFGARRSRLSTEQKTRILCDAASGFLNMHEGGFIHRDIAARNCLVDDQLRARVCDFGLCRRVHSYGGGHFAEGAMPLKYLAPESLTPPHSFSYRSDSYSFGVLIWETFTESRPFPTMTSAEAAAHVLEGHRLELGETIPTPYQSLIARCLQDDPAKRPSMATIVQELTHAMARK</sequence>
<dbReference type="RefSeq" id="XP_012194167.1">
    <property type="nucleotide sequence ID" value="XM_012338777.1"/>
</dbReference>
<dbReference type="SUPFAM" id="SSF56112">
    <property type="entry name" value="Protein kinase-like (PK-like)"/>
    <property type="match status" value="1"/>
</dbReference>
<evidence type="ECO:0000313" key="11">
    <source>
        <dbReference type="EMBL" id="KDO34486.1"/>
    </source>
</evidence>
<feature type="transmembrane region" description="Helical" evidence="9">
    <location>
        <begin position="16"/>
        <end position="41"/>
    </location>
</feature>
<dbReference type="PANTHER" id="PTHR24416:SF611">
    <property type="entry name" value="TYROSINE-PROTEIN KINASE TRANSMEMBRANE RECEPTOR ROR"/>
    <property type="match status" value="1"/>
</dbReference>
<dbReference type="PROSITE" id="PS00109">
    <property type="entry name" value="PROTEIN_KINASE_TYR"/>
    <property type="match status" value="1"/>
</dbReference>
<evidence type="ECO:0000259" key="10">
    <source>
        <dbReference type="PROSITE" id="PS50011"/>
    </source>
</evidence>
<keyword evidence="2" id="KW-0808">Transferase</keyword>
<dbReference type="InterPro" id="IPR050122">
    <property type="entry name" value="RTK"/>
</dbReference>
<comment type="subcellular location">
    <subcellularLocation>
        <location evidence="1">Membrane</location>
        <topology evidence="1">Single-pass membrane protein</topology>
    </subcellularLocation>
</comment>
<dbReference type="InterPro" id="IPR017441">
    <property type="entry name" value="Protein_kinase_ATP_BS"/>
</dbReference>
<evidence type="ECO:0000256" key="5">
    <source>
        <dbReference type="ARBA" id="ARBA00022840"/>
    </source>
</evidence>
<feature type="domain" description="Protein kinase" evidence="10">
    <location>
        <begin position="575"/>
        <end position="836"/>
    </location>
</feature>
<dbReference type="PROSITE" id="PS00107">
    <property type="entry name" value="PROTEIN_KINASE_ATP"/>
    <property type="match status" value="1"/>
</dbReference>
<evidence type="ECO:0000256" key="4">
    <source>
        <dbReference type="ARBA" id="ARBA00022777"/>
    </source>
</evidence>
<gene>
    <name evidence="11" type="ORF">SPRG_00550</name>
</gene>
<dbReference type="GO" id="GO:0005524">
    <property type="term" value="F:ATP binding"/>
    <property type="evidence" value="ECO:0007669"/>
    <property type="project" value="UniProtKB-UniRule"/>
</dbReference>
<keyword evidence="9" id="KW-0472">Membrane</keyword>
<dbReference type="STRING" id="695850.A0A067D721"/>
<dbReference type="VEuPathDB" id="FungiDB:SPRG_00550"/>
<reference evidence="11 12" key="1">
    <citation type="journal article" date="2013" name="PLoS Genet.">
        <title>Distinctive expansion of potential virulence genes in the genome of the oomycete fish pathogen Saprolegnia parasitica.</title>
        <authorList>
            <person name="Jiang R.H."/>
            <person name="de Bruijn I."/>
            <person name="Haas B.J."/>
            <person name="Belmonte R."/>
            <person name="Lobach L."/>
            <person name="Christie J."/>
            <person name="van den Ackerveken G."/>
            <person name="Bottin A."/>
            <person name="Bulone V."/>
            <person name="Diaz-Moreno S.M."/>
            <person name="Dumas B."/>
            <person name="Fan L."/>
            <person name="Gaulin E."/>
            <person name="Govers F."/>
            <person name="Grenville-Briggs L.J."/>
            <person name="Horner N.R."/>
            <person name="Levin J.Z."/>
            <person name="Mammella M."/>
            <person name="Meijer H.J."/>
            <person name="Morris P."/>
            <person name="Nusbaum C."/>
            <person name="Oome S."/>
            <person name="Phillips A.J."/>
            <person name="van Rooyen D."/>
            <person name="Rzeszutek E."/>
            <person name="Saraiva M."/>
            <person name="Secombes C.J."/>
            <person name="Seidl M.F."/>
            <person name="Snel B."/>
            <person name="Stassen J.H."/>
            <person name="Sykes S."/>
            <person name="Tripathy S."/>
            <person name="van den Berg H."/>
            <person name="Vega-Arreguin J.C."/>
            <person name="Wawra S."/>
            <person name="Young S.K."/>
            <person name="Zeng Q."/>
            <person name="Dieguez-Uribeondo J."/>
            <person name="Russ C."/>
            <person name="Tyler B.M."/>
            <person name="van West P."/>
        </authorList>
    </citation>
    <scope>NUCLEOTIDE SEQUENCE [LARGE SCALE GENOMIC DNA]</scope>
    <source>
        <strain evidence="11 12">CBS 223.65</strain>
    </source>
</reference>
<dbReference type="InterPro" id="IPR020635">
    <property type="entry name" value="Tyr_kinase_cat_dom"/>
</dbReference>
<dbReference type="GO" id="GO:0043235">
    <property type="term" value="C:receptor complex"/>
    <property type="evidence" value="ECO:0007669"/>
    <property type="project" value="TreeGrafter"/>
</dbReference>
<keyword evidence="9" id="KW-1133">Transmembrane helix</keyword>
<dbReference type="InterPro" id="IPR008266">
    <property type="entry name" value="Tyr_kinase_AS"/>
</dbReference>
<keyword evidence="5 7" id="KW-0067">ATP-binding</keyword>
<keyword evidence="4 11" id="KW-0418">Kinase</keyword>
<evidence type="ECO:0000256" key="9">
    <source>
        <dbReference type="SAM" id="Phobius"/>
    </source>
</evidence>
<feature type="transmembrane region" description="Helical" evidence="9">
    <location>
        <begin position="105"/>
        <end position="131"/>
    </location>
</feature>
<dbReference type="InterPro" id="IPR000719">
    <property type="entry name" value="Prot_kinase_dom"/>
</dbReference>
<keyword evidence="3 7" id="KW-0547">Nucleotide-binding</keyword>
<dbReference type="SMART" id="SM00219">
    <property type="entry name" value="TyrKc"/>
    <property type="match status" value="1"/>
</dbReference>
<dbReference type="Gene3D" id="3.30.200.20">
    <property type="entry name" value="Phosphorylase Kinase, domain 1"/>
    <property type="match status" value="1"/>
</dbReference>
<dbReference type="OMA" id="FEVECCD"/>
<feature type="compositionally biased region" description="Basic and acidic residues" evidence="8">
    <location>
        <begin position="218"/>
        <end position="232"/>
    </location>
</feature>